<dbReference type="GO" id="GO:0005929">
    <property type="term" value="C:cilium"/>
    <property type="evidence" value="ECO:0007669"/>
    <property type="project" value="UniProtKB-SubCell"/>
</dbReference>
<feature type="region of interest" description="Disordered" evidence="6">
    <location>
        <begin position="392"/>
        <end position="417"/>
    </location>
</feature>
<gene>
    <name evidence="8" type="ORF">DEA37_0002394</name>
</gene>
<keyword evidence="9" id="KW-1185">Reference proteome</keyword>
<name>A0A5J4NKQ5_9TREM</name>
<comment type="subcellular location">
    <subcellularLocation>
        <location evidence="1">Cell projection</location>
        <location evidence="1">Cilium</location>
    </subcellularLocation>
    <subcellularLocation>
        <location evidence="2">Cytoplasm</location>
        <location evidence="2">Cytoskeleton</location>
    </subcellularLocation>
</comment>
<evidence type="ECO:0000313" key="8">
    <source>
        <dbReference type="EMBL" id="KAA3676155.1"/>
    </source>
</evidence>
<dbReference type="InterPro" id="IPR027012">
    <property type="entry name" value="Enkurin_dom"/>
</dbReference>
<accession>A0A5J4NKQ5</accession>
<keyword evidence="5" id="KW-0966">Cell projection</keyword>
<evidence type="ECO:0000256" key="2">
    <source>
        <dbReference type="ARBA" id="ARBA00004245"/>
    </source>
</evidence>
<feature type="region of interest" description="Disordered" evidence="6">
    <location>
        <begin position="334"/>
        <end position="353"/>
    </location>
</feature>
<comment type="caution">
    <text evidence="8">The sequence shown here is derived from an EMBL/GenBank/DDBJ whole genome shotgun (WGS) entry which is preliminary data.</text>
</comment>
<dbReference type="PROSITE" id="PS51665">
    <property type="entry name" value="ENKURIN"/>
    <property type="match status" value="1"/>
</dbReference>
<evidence type="ECO:0000259" key="7">
    <source>
        <dbReference type="PROSITE" id="PS51665"/>
    </source>
</evidence>
<evidence type="ECO:0000256" key="6">
    <source>
        <dbReference type="SAM" id="MobiDB-lite"/>
    </source>
</evidence>
<dbReference type="GO" id="GO:0005881">
    <property type="term" value="C:cytoplasmic microtubule"/>
    <property type="evidence" value="ECO:0007669"/>
    <property type="project" value="TreeGrafter"/>
</dbReference>
<evidence type="ECO:0000313" key="9">
    <source>
        <dbReference type="Proteomes" id="UP000324629"/>
    </source>
</evidence>
<keyword evidence="4" id="KW-0206">Cytoskeleton</keyword>
<reference evidence="8 9" key="1">
    <citation type="journal article" date="2019" name="Gigascience">
        <title>Whole-genome sequence of the oriental lung fluke Paragonimus westermani.</title>
        <authorList>
            <person name="Oey H."/>
            <person name="Zakrzewski M."/>
            <person name="Narain K."/>
            <person name="Devi K.R."/>
            <person name="Agatsuma T."/>
            <person name="Nawaratna S."/>
            <person name="Gobert G.N."/>
            <person name="Jones M.K."/>
            <person name="Ragan M.A."/>
            <person name="McManus D.P."/>
            <person name="Krause L."/>
        </authorList>
    </citation>
    <scope>NUCLEOTIDE SEQUENCE [LARGE SCALE GENOMIC DNA]</scope>
    <source>
        <strain evidence="8 9">IND2009</strain>
    </source>
</reference>
<dbReference type="PANTHER" id="PTHR21490">
    <property type="entry name" value="ENKURIN-RELATED"/>
    <property type="match status" value="1"/>
</dbReference>
<dbReference type="EMBL" id="QNGE01002126">
    <property type="protein sequence ID" value="KAA3676155.1"/>
    <property type="molecule type" value="Genomic_DNA"/>
</dbReference>
<feature type="compositionally biased region" description="Basic and acidic residues" evidence="6">
    <location>
        <begin position="392"/>
        <end position="406"/>
    </location>
</feature>
<evidence type="ECO:0000256" key="4">
    <source>
        <dbReference type="ARBA" id="ARBA00023212"/>
    </source>
</evidence>
<evidence type="ECO:0000256" key="1">
    <source>
        <dbReference type="ARBA" id="ARBA00004138"/>
    </source>
</evidence>
<dbReference type="InterPro" id="IPR052102">
    <property type="entry name" value="Enkurin_domain-protein"/>
</dbReference>
<sequence>MTSKLSGPIPTHEIYEEQNVTSKPYSSLERTKLGGSLGKLDVLQWQSNTPSVRSSQMYLPIGQPSKNHIRENIRRLRQYQKVASLKKSTPHPSRKDSLAEGGAPMQLAPLRPLTTGSQRIGYSNAPKNHRVCPNTKDSGFGDQDTVFHNKKKEHESCLTCPYTEYSVDSDELSGCIPGHCSPVSMQTTKQHSPTMFLSRSTQYSTPEKLITISQGVQASIFDGDNTVEHAVRQFSQSLPPGTRSLMRKRTRATSADSKKHDFMRAHAKTASDDWNLYVLGSTPVRRVNWTPRPEQLTVPKASTAKSVQMIRRDINFVRANAHLAAAGRRRASLKGNCVSGPRDVSPDMKSMMSPRRPSVLTAAMDGNLNMWPQRRLPVGGIPPYLIKRRQKVAEDAAREAANRPDPEQPPGHQRMPEEERLTTLHLLKKAHKELSEEWSRLPVRMDTVRICTRRAELEQRLTDLEQAISIFEKPKVFIKPE</sequence>
<dbReference type="Proteomes" id="UP000324629">
    <property type="component" value="Unassembled WGS sequence"/>
</dbReference>
<evidence type="ECO:0000256" key="5">
    <source>
        <dbReference type="ARBA" id="ARBA00023273"/>
    </source>
</evidence>
<organism evidence="8 9">
    <name type="scientific">Paragonimus westermani</name>
    <dbReference type="NCBI Taxonomy" id="34504"/>
    <lineage>
        <taxon>Eukaryota</taxon>
        <taxon>Metazoa</taxon>
        <taxon>Spiralia</taxon>
        <taxon>Lophotrochozoa</taxon>
        <taxon>Platyhelminthes</taxon>
        <taxon>Trematoda</taxon>
        <taxon>Digenea</taxon>
        <taxon>Plagiorchiida</taxon>
        <taxon>Troglotremata</taxon>
        <taxon>Troglotrematidae</taxon>
        <taxon>Paragonimus</taxon>
    </lineage>
</organism>
<feature type="region of interest" description="Disordered" evidence="6">
    <location>
        <begin position="83"/>
        <end position="138"/>
    </location>
</feature>
<dbReference type="PANTHER" id="PTHR21490:SF2">
    <property type="entry name" value="ENKURIN DOMAIN-CONTAINING PROTEIN 1"/>
    <property type="match status" value="1"/>
</dbReference>
<keyword evidence="3" id="KW-0963">Cytoplasm</keyword>
<proteinExistence type="predicted"/>
<dbReference type="Pfam" id="PF13864">
    <property type="entry name" value="Enkurin"/>
    <property type="match status" value="1"/>
</dbReference>
<feature type="domain" description="Enkurin" evidence="7">
    <location>
        <begin position="387"/>
        <end position="479"/>
    </location>
</feature>
<evidence type="ECO:0000256" key="3">
    <source>
        <dbReference type="ARBA" id="ARBA00022490"/>
    </source>
</evidence>
<protein>
    <recommendedName>
        <fullName evidence="7">Enkurin domain-containing protein</fullName>
    </recommendedName>
</protein>
<dbReference type="AlphaFoldDB" id="A0A5J4NKQ5"/>